<dbReference type="Gene3D" id="1.20.920.10">
    <property type="entry name" value="Bromodomain-like"/>
    <property type="match status" value="1"/>
</dbReference>
<comment type="cofactor">
    <cofactor evidence="1">
        <name>pyridoxal 5'-phosphate</name>
        <dbReference type="ChEBI" id="CHEBI:597326"/>
    </cofactor>
</comment>
<dbReference type="PROSITE" id="PS50014">
    <property type="entry name" value="BROMODOMAIN_2"/>
    <property type="match status" value="1"/>
</dbReference>
<feature type="compositionally biased region" description="Low complexity" evidence="23">
    <location>
        <begin position="83"/>
        <end position="95"/>
    </location>
</feature>
<feature type="region of interest" description="Disordered" evidence="23">
    <location>
        <begin position="2141"/>
        <end position="2224"/>
    </location>
</feature>
<feature type="region of interest" description="Disordered" evidence="23">
    <location>
        <begin position="517"/>
        <end position="569"/>
    </location>
</feature>
<feature type="compositionally biased region" description="Basic and acidic residues" evidence="23">
    <location>
        <begin position="101"/>
        <end position="110"/>
    </location>
</feature>
<feature type="compositionally biased region" description="Polar residues" evidence="23">
    <location>
        <begin position="2067"/>
        <end position="2092"/>
    </location>
</feature>
<keyword evidence="15" id="KW-0539">Nucleus</keyword>
<evidence type="ECO:0000256" key="13">
    <source>
        <dbReference type="ARBA" id="ARBA00023117"/>
    </source>
</evidence>
<dbReference type="CDD" id="cd00610">
    <property type="entry name" value="OAT_like"/>
    <property type="match status" value="1"/>
</dbReference>
<dbReference type="Pfam" id="PF00628">
    <property type="entry name" value="PHD"/>
    <property type="match status" value="3"/>
</dbReference>
<dbReference type="Pfam" id="PF02791">
    <property type="entry name" value="DDT"/>
    <property type="match status" value="1"/>
</dbReference>
<dbReference type="SMART" id="SM00571">
    <property type="entry name" value="DDT"/>
    <property type="match status" value="1"/>
</dbReference>
<comment type="similarity">
    <text evidence="3">Belongs to the class-III pyridoxal-phosphate-dependent aminotransferase family.</text>
</comment>
<feature type="domain" description="PHD-type" evidence="25">
    <location>
        <begin position="350"/>
        <end position="397"/>
    </location>
</feature>
<comment type="caution">
    <text evidence="27">The sequence shown here is derived from an EMBL/GenBank/DDBJ whole genome shotgun (WGS) entry which is preliminary data.</text>
</comment>
<feature type="compositionally biased region" description="Basic and acidic residues" evidence="23">
    <location>
        <begin position="118"/>
        <end position="129"/>
    </location>
</feature>
<evidence type="ECO:0000256" key="7">
    <source>
        <dbReference type="ARBA" id="ARBA00022679"/>
    </source>
</evidence>
<name>A0AAW1D0Y9_9HEMI</name>
<feature type="compositionally biased region" description="Basic residues" evidence="23">
    <location>
        <begin position="23"/>
        <end position="33"/>
    </location>
</feature>
<protein>
    <recommendedName>
        <fullName evidence="18">(S)-3-amino-2-methylpropionate transaminase</fullName>
        <ecNumber evidence="5">2.6.1.19</ecNumber>
        <ecNumber evidence="4">2.6.1.22</ecNumber>
    </recommendedName>
    <alternativeName>
        <fullName evidence="19">GABA aminotransferase</fullName>
    </alternativeName>
    <alternativeName>
        <fullName evidence="17">Gamma-amino-N-butyrate transaminase</fullName>
    </alternativeName>
    <alternativeName>
        <fullName evidence="16">L-AIBAT</fullName>
    </alternativeName>
</protein>
<keyword evidence="13 20" id="KW-0103">Bromodomain</keyword>
<evidence type="ECO:0000256" key="2">
    <source>
        <dbReference type="ARBA" id="ARBA00004123"/>
    </source>
</evidence>
<feature type="compositionally biased region" description="Polar residues" evidence="23">
    <location>
        <begin position="2148"/>
        <end position="2172"/>
    </location>
</feature>
<feature type="domain" description="PHD-type" evidence="25">
    <location>
        <begin position="2381"/>
        <end position="2432"/>
    </location>
</feature>
<dbReference type="Pfam" id="PF15613">
    <property type="entry name" value="WSD"/>
    <property type="match status" value="1"/>
</dbReference>
<feature type="region of interest" description="Disordered" evidence="23">
    <location>
        <begin position="1916"/>
        <end position="1948"/>
    </location>
</feature>
<dbReference type="InterPro" id="IPR028941">
    <property type="entry name" value="WHIM2_dom"/>
</dbReference>
<feature type="region of interest" description="Disordered" evidence="23">
    <location>
        <begin position="1542"/>
        <end position="1575"/>
    </location>
</feature>
<dbReference type="CDD" id="cd15559">
    <property type="entry name" value="PHD1_BPTF"/>
    <property type="match status" value="1"/>
</dbReference>
<dbReference type="InterPro" id="IPR038028">
    <property type="entry name" value="BPTF"/>
</dbReference>
<dbReference type="EMBL" id="JAPXFL010000007">
    <property type="protein sequence ID" value="KAK9504666.1"/>
    <property type="molecule type" value="Genomic_DNA"/>
</dbReference>
<evidence type="ECO:0000256" key="15">
    <source>
        <dbReference type="ARBA" id="ARBA00023242"/>
    </source>
</evidence>
<feature type="compositionally biased region" description="Basic residues" evidence="23">
    <location>
        <begin position="71"/>
        <end position="81"/>
    </location>
</feature>
<dbReference type="InterPro" id="IPR004631">
    <property type="entry name" value="4NH2But_aminotransferase_euk"/>
</dbReference>
<evidence type="ECO:0000256" key="9">
    <source>
        <dbReference type="ARBA" id="ARBA00022771"/>
    </source>
</evidence>
<dbReference type="Pfam" id="PF00202">
    <property type="entry name" value="Aminotran_3"/>
    <property type="match status" value="1"/>
</dbReference>
<evidence type="ECO:0000256" key="14">
    <source>
        <dbReference type="ARBA" id="ARBA00023163"/>
    </source>
</evidence>
<feature type="region of interest" description="Disordered" evidence="23">
    <location>
        <begin position="2039"/>
        <end position="2092"/>
    </location>
</feature>
<dbReference type="InterPro" id="IPR013083">
    <property type="entry name" value="Znf_RING/FYVE/PHD"/>
</dbReference>
<dbReference type="GO" id="GO:0006357">
    <property type="term" value="P:regulation of transcription by RNA polymerase II"/>
    <property type="evidence" value="ECO:0007669"/>
    <property type="project" value="InterPro"/>
</dbReference>
<dbReference type="SUPFAM" id="SSF47370">
    <property type="entry name" value="Bromodomain"/>
    <property type="match status" value="1"/>
</dbReference>
<dbReference type="GO" id="GO:0009448">
    <property type="term" value="P:gamma-aminobutyric acid metabolic process"/>
    <property type="evidence" value="ECO:0007669"/>
    <property type="project" value="InterPro"/>
</dbReference>
<dbReference type="SUPFAM" id="SSF53383">
    <property type="entry name" value="PLP-dependent transferases"/>
    <property type="match status" value="1"/>
</dbReference>
<comment type="subcellular location">
    <subcellularLocation>
        <location evidence="2">Nucleus</location>
    </subcellularLocation>
</comment>
<keyword evidence="22" id="KW-0175">Coiled coil</keyword>
<dbReference type="GO" id="GO:0008270">
    <property type="term" value="F:zinc ion binding"/>
    <property type="evidence" value="ECO:0007669"/>
    <property type="project" value="UniProtKB-KW"/>
</dbReference>
<evidence type="ECO:0000256" key="6">
    <source>
        <dbReference type="ARBA" id="ARBA00022576"/>
    </source>
</evidence>
<dbReference type="InterPro" id="IPR019787">
    <property type="entry name" value="Znf_PHD-finger"/>
</dbReference>
<dbReference type="NCBIfam" id="TIGR00699">
    <property type="entry name" value="GABAtrns_euk"/>
    <property type="match status" value="1"/>
</dbReference>
<feature type="region of interest" description="Disordered" evidence="23">
    <location>
        <begin position="1605"/>
        <end position="1625"/>
    </location>
</feature>
<feature type="compositionally biased region" description="Basic and acidic residues" evidence="23">
    <location>
        <begin position="2193"/>
        <end position="2207"/>
    </location>
</feature>
<dbReference type="SUPFAM" id="SSF57903">
    <property type="entry name" value="FYVE/PHD zinc finger"/>
    <property type="match status" value="3"/>
</dbReference>
<dbReference type="Gene3D" id="3.30.40.10">
    <property type="entry name" value="Zinc/RING finger domain, C3HC4 (zinc finger)"/>
    <property type="match status" value="3"/>
</dbReference>
<dbReference type="SMART" id="SM00297">
    <property type="entry name" value="BROMO"/>
    <property type="match status" value="1"/>
</dbReference>
<feature type="region of interest" description="Disordered" evidence="23">
    <location>
        <begin position="1717"/>
        <end position="1755"/>
    </location>
</feature>
<feature type="region of interest" description="Disordered" evidence="23">
    <location>
        <begin position="1"/>
        <end position="155"/>
    </location>
</feature>
<dbReference type="PANTHER" id="PTHR45975:SF2">
    <property type="entry name" value="NUCLEOSOME-REMODELING FACTOR SUBUNIT BPTF"/>
    <property type="match status" value="1"/>
</dbReference>
<dbReference type="InterPro" id="IPR015424">
    <property type="entry name" value="PyrdxlP-dep_Trfase"/>
</dbReference>
<reference evidence="27 28" key="1">
    <citation type="submission" date="2022-12" db="EMBL/GenBank/DDBJ databases">
        <title>Chromosome-level genome assembly of true bugs.</title>
        <authorList>
            <person name="Ma L."/>
            <person name="Li H."/>
        </authorList>
    </citation>
    <scope>NUCLEOTIDE SEQUENCE [LARGE SCALE GENOMIC DNA]</scope>
    <source>
        <strain evidence="27">Lab_2022b</strain>
    </source>
</reference>
<evidence type="ECO:0000256" key="10">
    <source>
        <dbReference type="ARBA" id="ARBA00022833"/>
    </source>
</evidence>
<dbReference type="InterPro" id="IPR018501">
    <property type="entry name" value="DDT_dom"/>
</dbReference>
<evidence type="ECO:0000256" key="12">
    <source>
        <dbReference type="ARBA" id="ARBA00023015"/>
    </source>
</evidence>
<dbReference type="GO" id="GO:0047298">
    <property type="term" value="F:(S)-3-amino-2-methylpropionate transaminase activity"/>
    <property type="evidence" value="ECO:0007669"/>
    <property type="project" value="UniProtKB-EC"/>
</dbReference>
<feature type="domain" description="DDT" evidence="26">
    <location>
        <begin position="199"/>
        <end position="259"/>
    </location>
</feature>
<keyword evidence="12" id="KW-0805">Transcription regulation</keyword>
<dbReference type="FunFam" id="3.40.640.10:FF:000029">
    <property type="entry name" value="4-aminobutyrate aminotransferase, mitochondrial"/>
    <property type="match status" value="1"/>
</dbReference>
<dbReference type="CDD" id="cd05509">
    <property type="entry name" value="Bromo_gcn5_like"/>
    <property type="match status" value="1"/>
</dbReference>
<dbReference type="FunFam" id="3.30.40.10:FF:000048">
    <property type="entry name" value="nucleosome-remodeling factor subunit BPTF isoform X1"/>
    <property type="match status" value="2"/>
</dbReference>
<evidence type="ECO:0000256" key="18">
    <source>
        <dbReference type="ARBA" id="ARBA00030857"/>
    </source>
</evidence>
<feature type="region of interest" description="Disordered" evidence="23">
    <location>
        <begin position="2308"/>
        <end position="2332"/>
    </location>
</feature>
<accession>A0AAW1D0Y9</accession>
<keyword evidence="6" id="KW-0032">Aminotransferase</keyword>
<dbReference type="GO" id="GO:0034386">
    <property type="term" value="F:4-aminobutyrate:2-oxoglutarate transaminase activity"/>
    <property type="evidence" value="ECO:0007669"/>
    <property type="project" value="UniProtKB-EC"/>
</dbReference>
<evidence type="ECO:0000313" key="27">
    <source>
        <dbReference type="EMBL" id="KAK9504666.1"/>
    </source>
</evidence>
<evidence type="ECO:0000259" key="26">
    <source>
        <dbReference type="PROSITE" id="PS50827"/>
    </source>
</evidence>
<feature type="compositionally biased region" description="Polar residues" evidence="23">
    <location>
        <begin position="1736"/>
        <end position="1746"/>
    </location>
</feature>
<feature type="compositionally biased region" description="Polar residues" evidence="23">
    <location>
        <begin position="2039"/>
        <end position="2058"/>
    </location>
</feature>
<evidence type="ECO:0000256" key="11">
    <source>
        <dbReference type="ARBA" id="ARBA00022898"/>
    </source>
</evidence>
<dbReference type="PROSITE" id="PS50827">
    <property type="entry name" value="DDT"/>
    <property type="match status" value="1"/>
</dbReference>
<dbReference type="InterPro" id="IPR011011">
    <property type="entry name" value="Znf_FYVE_PHD"/>
</dbReference>
<keyword evidence="9 21" id="KW-0863">Zinc-finger</keyword>
<dbReference type="InterPro" id="IPR001965">
    <property type="entry name" value="Znf_PHD"/>
</dbReference>
<organism evidence="27 28">
    <name type="scientific">Rhynocoris fuscipes</name>
    <dbReference type="NCBI Taxonomy" id="488301"/>
    <lineage>
        <taxon>Eukaryota</taxon>
        <taxon>Metazoa</taxon>
        <taxon>Ecdysozoa</taxon>
        <taxon>Arthropoda</taxon>
        <taxon>Hexapoda</taxon>
        <taxon>Insecta</taxon>
        <taxon>Pterygota</taxon>
        <taxon>Neoptera</taxon>
        <taxon>Paraneoptera</taxon>
        <taxon>Hemiptera</taxon>
        <taxon>Heteroptera</taxon>
        <taxon>Panheteroptera</taxon>
        <taxon>Cimicomorpha</taxon>
        <taxon>Reduviidae</taxon>
        <taxon>Harpactorinae</taxon>
        <taxon>Harpactorini</taxon>
        <taxon>Rhynocoris</taxon>
    </lineage>
</organism>
<keyword evidence="14" id="KW-0804">Transcription</keyword>
<dbReference type="Gene3D" id="3.90.1150.10">
    <property type="entry name" value="Aspartate Aminotransferase, domain 1"/>
    <property type="match status" value="1"/>
</dbReference>
<evidence type="ECO:0000256" key="8">
    <source>
        <dbReference type="ARBA" id="ARBA00022723"/>
    </source>
</evidence>
<evidence type="ECO:0000256" key="16">
    <source>
        <dbReference type="ARBA" id="ARBA00029760"/>
    </source>
</evidence>
<evidence type="ECO:0000256" key="4">
    <source>
        <dbReference type="ARBA" id="ARBA00012876"/>
    </source>
</evidence>
<evidence type="ECO:0000256" key="17">
    <source>
        <dbReference type="ARBA" id="ARBA00030204"/>
    </source>
</evidence>
<evidence type="ECO:0000256" key="22">
    <source>
        <dbReference type="SAM" id="Coils"/>
    </source>
</evidence>
<feature type="compositionally biased region" description="Basic residues" evidence="23">
    <location>
        <begin position="1"/>
        <end position="12"/>
    </location>
</feature>
<dbReference type="InterPro" id="IPR036427">
    <property type="entry name" value="Bromodomain-like_sf"/>
</dbReference>
<evidence type="ECO:0000259" key="24">
    <source>
        <dbReference type="PROSITE" id="PS50014"/>
    </source>
</evidence>
<sequence length="3078" mass="342990">MSARGGKRRGRPPKSVVMERPRKFQYHLMKKPKYLLGLNNDGKGSETPNSQTSTPTPSRASSPFGSESSRRSFRPRGRPKLVRGTTRGRPPYRRGYNPDLVDYKDSEYHYGSDFGEDSSGKSDHDDDILSKSNSESDTNPKDDLSDSDFSLSSYSTASGATRKSYSYIRNPSPLPLWLQDIELPPLELPKSSDDLLIPRDLIMQALSVYEVIRHFRNLVRLSPFRFEDFCAVMMCEEQTYMLAEIHIMLLKAILREEDAQQTHFGPLDQKDSINISLFFVDAVTWPEVLRSYVESDKSFDQNVLEILSNCDYPFTDVDNRLKVLQFLTDQFLITNPVREDLIHEGNFTYDDHCRICHRVGDLLCCETCPAVFHLECVDPPLQDIPQEDWQCNICRAHKVSGVNDCIPDVEKSGQLCRQEHLGFDRHGRKYWFLTRRIFVESDDGECWYYSCPAQFDLLLETLDCSNYEAALCQEMLEFKDEISRQMNITEKITNQAKGNRKSYLEVETMEILKRKREKDRRLEEGNENDSFSLMGGSSDVGNEEVVDSAETSGSPQASADEGKSQDDMECEEDFEGFTTKIGKDGKKHAIVTRSKTGAITPKNYTPEELKKKSERANNGDNSRLTRLKAHQIATGTHLFKLGMENGFKAYNNQFSTNVAALNKPQRNEERDKKRYLSHKFSLTQVSEFKWAGPVHGTKSQILSTVRQTLLQLENAIAAPLMHVNWNQLRKAWVSAVAACTNPKDFARAMIVLQACMKPVIYAPVWQEQLGHIRLQRITAAEREERKRIEKKEKKEREEEEERNRLTYNFVKYTLGLKHQVWKQKGEEYRVHGQWGWLWLSSVRNYRFLDCRTVGLRAGAHRYMIQVRDEHGLKILAVEPATYKYLMEKNDKGNTEEVEQNKPISSEITNINLSNLKVYPPITRFEEINITKAFTTPGRLHYPKVAKKSKLDDFLSRRTQLKMLEERQLAQTNTSSVNKGTSGYIDKELRSVLTAIGRRVAVIKNQYAALNKQCKLYRCYSLDCNIQGNSGCYSPICAQRQALRKELLMLLRKANTARSNSAGLSSITDPDNNIDKKNQIMNHGETKPSTGSETLRAVLEGRCDDRKLLDTKPLIKTEPTIKLEPANEIVRTEADIKPEVEVKTEDVRVKTEVQDVKPKVVEEDEQIEVSNEVEIGTTEEPEVKEEKPTVTLTVTTSTTTQHTITMSGNEVKSTQATQIVTTTTSTSTKTSAGEIKKEDSDEFAVTVKNEPGTSTTATVTTTSTSNIKDDVKRIYSSSCTKGKVYLKKVVVNQEKRKKRTQVKYPKCSTFYTKSKKRSLFILPQHELSKIARNGGKIPVQGFNHLAKFSQVNTPTWPYPCSRPTFKSCWLYRTVTLKTIAAAGLQLKIIWACLRWDDMALKPPQTDGKHQITTDTEIMTTEILKHRQQGAFLEKTEYLLRKVVIPLEVPKTIREVQSIRTGLRKRKREEAPQNTEPQVSEEWVDESKLELWEIKLYGERLERAAVQQTMARTRSSTGALPKDKEKVNVEEMKEKLEAQLKIQRAAHQQRRGAAAAAAANSSNSAADSSKGQSSQQHVIKIVPNSSGGIDTYKVVTKVAIPPTPTTAAKSPLTSLLTTSSPATPANKNIGTRRIIMTKNVDGTTRVVSGQTSILPKGSSPASNSPNQQSLVKLTSSVPTQQRVQISKGPDGKLQVKGLMPGQQLVQMPDGKLHVLHTNSSAVSSTTSTASTSVSTTTRPSPQQVTVVKTPNKGGTGGKQAVVLKQVNSPVGQKSNNSNTVVVSGGQVLTQGQIVVNAGGTNTSQVVNANQIVLNNASLAQQLASGKATLATLNGQQVLIRTASSTSNLLIKSPTPAQALVAKLQSPQSLPAKTVQVSGGVPAPAKTADDAVINAAETAKGTNLNESILQTSAVASSTTVPSANTQQSTASPLIGDSKCATDQVTSQNPPPLKKITDDQESSLLANQPPGTVIKCITAQVIQTHQGPRIVLQGLTGSSFTSQQLTVIQQQVKQQLLKAQAEAGNQGVLGPTKIYLAVQPATSVPASTSTNKPAESPDTVNKTPAKIKQDSPVTPKTALNGQSNTTEQASVPTTVVNKASPAGSKFVLTPDYIQQTIKNALKQENLNPEVEEKLIKLQRYQEKQKLNKDDSSNTSPLVNIAPSQQQTVNTVHSTPTAAVPMASNRKRPPSQDPQPDSPKKKIAKIETKDIKTTVNTKSKNKSQEDKKKQQIQCKLLVLLFKHKEALKKDILKKRNLLEKELQAEVAQEIAARTKAERCKQEEIRITGSSKRKSGALPTPIVPGKHKNRRVVGAATAAAATPTHATPTTTTTSSTSSAAAAVQPAVTPLTSTPITTAVTTAVTTPVVTTHPNTNTPTSNHRSKKEKLLCICRTPYDETKFYVGCDLCNNWFHGDCVGITEEMSKSLSEFVCSECKHARETQELYCLCKQPYDESQFYICCDRCQDWFHGRCVGILQSEADNIDEYVCPNCQRNSGINFANMKNLGSKDFEQLRKLIKQIQSHKSAWPFMEPVDPTEAPDYYKVIKEPMDLQTIELRINQRYYKKLSEFIGDMTKIFDNCRYYNPKESPFFKCAESLESYFVSKVKGLRDKLLDERLLSLVSGEPNGPTVKTESIPGPNSKQLFNEIEKITQPGSIQLFVDYEKSLGNYLVDVDGNILLDVFSQISSLPLGYNHPHLLKLLNDTNNIKTIVNRPALGVFPGKDWPNRLKNSLLSIAPAGLNQVTTMMCGSCSNENAFKLIFMHYMKVQRGNKDFTKEEMESCMINQPPGAPKLSMLSFHGSFHGRTLGCLSTTHSKAIHKVDVPAFDWPIADFPKYKYPLNEHIKENAKEDDRSLAQVEELISKYKDKAPVAGVIVEPIQSEGGDNEASPEFFQKLQQICKKNKVGLLIDEVQTGGGPTGKMWCHEHFNLPTPPDVVTFSKKMLLGGFYHTADYRVDQAYRIFNTWMGDPGKLVLLEGVIEVIKRDNLLKVVQQSGDVLKSGLEDLQKKFPNLINSVRGRGTFLAFNAASSQLRDKISGHLRLEGVWCGGCGEHSIRLRPTLVFQPEHAEIFLDKLNNVLNSLK</sequence>
<evidence type="ECO:0000256" key="20">
    <source>
        <dbReference type="PROSITE-ProRule" id="PRU00035"/>
    </source>
</evidence>
<dbReference type="EC" id="2.6.1.19" evidence="5"/>
<keyword evidence="7" id="KW-0808">Transferase</keyword>
<evidence type="ECO:0000256" key="5">
    <source>
        <dbReference type="ARBA" id="ARBA00012912"/>
    </source>
</evidence>
<evidence type="ECO:0000256" key="23">
    <source>
        <dbReference type="SAM" id="MobiDB-lite"/>
    </source>
</evidence>
<feature type="compositionally biased region" description="Low complexity" evidence="23">
    <location>
        <begin position="45"/>
        <end position="67"/>
    </location>
</feature>
<dbReference type="SMART" id="SM00249">
    <property type="entry name" value="PHD"/>
    <property type="match status" value="3"/>
</dbReference>
<dbReference type="InterPro" id="IPR015422">
    <property type="entry name" value="PyrdxlP-dep_Trfase_small"/>
</dbReference>
<feature type="compositionally biased region" description="Low complexity" evidence="23">
    <location>
        <begin position="1605"/>
        <end position="1623"/>
    </location>
</feature>
<dbReference type="PROSITE" id="PS00633">
    <property type="entry name" value="BROMODOMAIN_1"/>
    <property type="match status" value="1"/>
</dbReference>
<dbReference type="GO" id="GO:0000978">
    <property type="term" value="F:RNA polymerase II cis-regulatory region sequence-specific DNA binding"/>
    <property type="evidence" value="ECO:0007669"/>
    <property type="project" value="TreeGrafter"/>
</dbReference>
<dbReference type="Gene3D" id="3.40.640.10">
    <property type="entry name" value="Type I PLP-dependent aspartate aminotransferase-like (Major domain)"/>
    <property type="match status" value="1"/>
</dbReference>
<feature type="domain" description="Bromo" evidence="24">
    <location>
        <begin position="2515"/>
        <end position="2585"/>
    </location>
</feature>
<keyword evidence="28" id="KW-1185">Reference proteome</keyword>
<dbReference type="PROSITE" id="PS50016">
    <property type="entry name" value="ZF_PHD_2"/>
    <property type="match status" value="3"/>
</dbReference>
<dbReference type="PRINTS" id="PR00503">
    <property type="entry name" value="BROMODOMAIN"/>
</dbReference>
<dbReference type="InterPro" id="IPR005814">
    <property type="entry name" value="Aminotrans_3"/>
</dbReference>
<dbReference type="Proteomes" id="UP001461498">
    <property type="component" value="Unassembled WGS sequence"/>
</dbReference>
<evidence type="ECO:0000256" key="19">
    <source>
        <dbReference type="ARBA" id="ARBA00031787"/>
    </source>
</evidence>
<evidence type="ECO:0000256" key="21">
    <source>
        <dbReference type="PROSITE-ProRule" id="PRU00146"/>
    </source>
</evidence>
<dbReference type="InterPro" id="IPR019786">
    <property type="entry name" value="Zinc_finger_PHD-type_CS"/>
</dbReference>
<keyword evidence="11" id="KW-0663">Pyridoxal phosphate</keyword>
<gene>
    <name evidence="27" type="ORF">O3M35_010949</name>
</gene>
<evidence type="ECO:0000256" key="3">
    <source>
        <dbReference type="ARBA" id="ARBA00008954"/>
    </source>
</evidence>
<evidence type="ECO:0000256" key="1">
    <source>
        <dbReference type="ARBA" id="ARBA00001933"/>
    </source>
</evidence>
<dbReference type="EC" id="2.6.1.22" evidence="4"/>
<dbReference type="GO" id="GO:0030170">
    <property type="term" value="F:pyridoxal phosphate binding"/>
    <property type="evidence" value="ECO:0007669"/>
    <property type="project" value="InterPro"/>
</dbReference>
<dbReference type="GO" id="GO:0016589">
    <property type="term" value="C:NURF complex"/>
    <property type="evidence" value="ECO:0007669"/>
    <property type="project" value="InterPro"/>
</dbReference>
<dbReference type="CDD" id="cd15560">
    <property type="entry name" value="PHD2_3_BPTF"/>
    <property type="match status" value="2"/>
</dbReference>
<dbReference type="InterPro" id="IPR015421">
    <property type="entry name" value="PyrdxlP-dep_Trfase_major"/>
</dbReference>
<evidence type="ECO:0000313" key="28">
    <source>
        <dbReference type="Proteomes" id="UP001461498"/>
    </source>
</evidence>
<evidence type="ECO:0000259" key="25">
    <source>
        <dbReference type="PROSITE" id="PS50016"/>
    </source>
</evidence>
<feature type="domain" description="PHD-type" evidence="25">
    <location>
        <begin position="2437"/>
        <end position="2488"/>
    </location>
</feature>
<proteinExistence type="inferred from homology"/>
<dbReference type="Pfam" id="PF00439">
    <property type="entry name" value="Bromodomain"/>
    <property type="match status" value="1"/>
</dbReference>
<feature type="compositionally biased region" description="Low complexity" evidence="23">
    <location>
        <begin position="1542"/>
        <end position="1574"/>
    </location>
</feature>
<keyword evidence="10" id="KW-0862">Zinc</keyword>
<feature type="compositionally biased region" description="Low complexity" evidence="23">
    <location>
        <begin position="1717"/>
        <end position="1735"/>
    </location>
</feature>
<dbReference type="PANTHER" id="PTHR45975">
    <property type="entry name" value="NUCLEOSOME-REMODELING FACTOR SUBUNIT BPTF"/>
    <property type="match status" value="1"/>
</dbReference>
<keyword evidence="8" id="KW-0479">Metal-binding</keyword>
<feature type="coiled-coil region" evidence="22">
    <location>
        <begin position="774"/>
        <end position="808"/>
    </location>
</feature>
<dbReference type="InterPro" id="IPR001487">
    <property type="entry name" value="Bromodomain"/>
</dbReference>
<dbReference type="InterPro" id="IPR018359">
    <property type="entry name" value="Bromodomain_CS"/>
</dbReference>
<feature type="region of interest" description="Disordered" evidence="23">
    <location>
        <begin position="597"/>
        <end position="622"/>
    </location>
</feature>
<dbReference type="PROSITE" id="PS01359">
    <property type="entry name" value="ZF_PHD_1"/>
    <property type="match status" value="1"/>
</dbReference>
<feature type="compositionally biased region" description="Basic and acidic residues" evidence="23">
    <location>
        <begin position="605"/>
        <end position="617"/>
    </location>
</feature>